<evidence type="ECO:0000256" key="6">
    <source>
        <dbReference type="ARBA" id="ARBA00022692"/>
    </source>
</evidence>
<accession>A0A8E2ETU9</accession>
<reference evidence="11 12" key="1">
    <citation type="journal article" date="2016" name="Nat. Commun.">
        <title>Ectomycorrhizal ecology is imprinted in the genome of the dominant symbiotic fungus Cenococcum geophilum.</title>
        <authorList>
            <consortium name="DOE Joint Genome Institute"/>
            <person name="Peter M."/>
            <person name="Kohler A."/>
            <person name="Ohm R.A."/>
            <person name="Kuo A."/>
            <person name="Krutzmann J."/>
            <person name="Morin E."/>
            <person name="Arend M."/>
            <person name="Barry K.W."/>
            <person name="Binder M."/>
            <person name="Choi C."/>
            <person name="Clum A."/>
            <person name="Copeland A."/>
            <person name="Grisel N."/>
            <person name="Haridas S."/>
            <person name="Kipfer T."/>
            <person name="LaButti K."/>
            <person name="Lindquist E."/>
            <person name="Lipzen A."/>
            <person name="Maire R."/>
            <person name="Meier B."/>
            <person name="Mihaltcheva S."/>
            <person name="Molinier V."/>
            <person name="Murat C."/>
            <person name="Poggeler S."/>
            <person name="Quandt C.A."/>
            <person name="Sperisen C."/>
            <person name="Tritt A."/>
            <person name="Tisserant E."/>
            <person name="Crous P.W."/>
            <person name="Henrissat B."/>
            <person name="Nehls U."/>
            <person name="Egli S."/>
            <person name="Spatafora J.W."/>
            <person name="Grigoriev I.V."/>
            <person name="Martin F.M."/>
        </authorList>
    </citation>
    <scope>NUCLEOTIDE SEQUENCE [LARGE SCALE GENOMIC DNA]</scope>
    <source>
        <strain evidence="11 12">CBS 207.34</strain>
    </source>
</reference>
<dbReference type="PANTHER" id="PTHR22760">
    <property type="entry name" value="GLYCOSYLTRANSFERASE"/>
    <property type="match status" value="1"/>
</dbReference>
<evidence type="ECO:0000256" key="4">
    <source>
        <dbReference type="ARBA" id="ARBA00022676"/>
    </source>
</evidence>
<evidence type="ECO:0000256" key="2">
    <source>
        <dbReference type="ARBA" id="ARBA00004922"/>
    </source>
</evidence>
<dbReference type="UniPathway" id="UPA00378"/>
<dbReference type="InterPro" id="IPR005599">
    <property type="entry name" value="GPI_mannosylTrfase"/>
</dbReference>
<evidence type="ECO:0000256" key="10">
    <source>
        <dbReference type="RuleBase" id="RU363075"/>
    </source>
</evidence>
<comment type="similarity">
    <text evidence="3 10">Belongs to the glycosyltransferase 22 family.</text>
</comment>
<dbReference type="Pfam" id="PF11927">
    <property type="entry name" value="HODM_asu-like"/>
    <property type="match status" value="1"/>
</dbReference>
<keyword evidence="8 10" id="KW-1133">Transmembrane helix</keyword>
<feature type="transmembrane region" description="Helical" evidence="10">
    <location>
        <begin position="304"/>
        <end position="324"/>
    </location>
</feature>
<gene>
    <name evidence="11" type="ORF">AOQ84DRAFT_300198</name>
</gene>
<keyword evidence="6 10" id="KW-0812">Transmembrane</keyword>
<protein>
    <recommendedName>
        <fullName evidence="10">Mannosyltransferase</fullName>
        <ecNumber evidence="10">2.4.1.-</ecNumber>
    </recommendedName>
</protein>
<dbReference type="OrthoDB" id="497541at2759"/>
<feature type="transmembrane region" description="Helical" evidence="10">
    <location>
        <begin position="114"/>
        <end position="133"/>
    </location>
</feature>
<name>A0A8E2ETU9_9PEZI</name>
<comment type="pathway">
    <text evidence="2">Protein modification; protein glycosylation.</text>
</comment>
<evidence type="ECO:0000256" key="8">
    <source>
        <dbReference type="ARBA" id="ARBA00022989"/>
    </source>
</evidence>
<keyword evidence="12" id="KW-1185">Reference proteome</keyword>
<feature type="transmembrane region" description="Helical" evidence="10">
    <location>
        <begin position="7"/>
        <end position="27"/>
    </location>
</feature>
<dbReference type="Pfam" id="PF03901">
    <property type="entry name" value="Glyco_transf_22"/>
    <property type="match status" value="1"/>
</dbReference>
<sequence length="1068" mass="122747">GGPQIEPIVAFYIFLASHVVAAIFSPIQDCDEVFNYWEPTHYLNHAYGLQTWEYSPEYAIRSWTYTGIHASIIGIRQFFPFSTKTAEFYFLRIILALTCAICETRLYSTIARTLNPRVAIFFLMAMVFSPGMFHASVAYLPSSLAMYTTMLGFSAFMDWRGGLRTAQGIFWFAFGGLVGWPFATALVLPFLLEELLLASLTTQAWEALRRVLDGTARSFIVLALQSCIDTFFYRELVCVPLNIILYNVFSGSGKGPNIYGTEPWHFYVRNLILNFNVWFLLALITLPLLIFQHFLRRQSVSKQTFLRGLVFVAPFYLWLSIFTLQPHKEERFMYPAYPTLALNAALSTHILLSYFGSTDRRDFVSKIPPRLKLAVVSIFILGAVDFGVLRVVGIATAYSAPLKIYAPLQQPGVTHPGDNVCIGKEWHRFPSSYFLPNRVKAKFIKSDFSGLLPGEFSEAKFGFGFYPGAWLIPSGMNDENKEDPGKYTEIEHCTFLVDSYFPKTKPSKHEPNYVLDTDTWERLSCENFLDAAHTGGLGRLLWLPDWSIIPERHRRKWGQYCLLRRRNQSSKSVHYSALSIDLPLFNGTSLNPRSWTQLHIMDNIKLWAQHGCYLENLKFSIQQFHQHLSYLKPTLYSLLFLTIVIRSSVALARRFQGRKAPGRSHTLDLEKPSYCSKLKAPPREPGGMNCPSLNVCLDRLLLPYMYNCDSRVTLFTTPSTVWTPQTFKRPAAPPYPDWSLETTKPLPYRPFRYGPKYNVTMGLRTMHWDDWIELDNHFLKFHDLKSRRILERGAKCCKTAPEAFDGACELLEELCDYLPQRYPSLFRKTEVGMDNLATGESFNIVERPLVEDPMQMAARFLQDDLAIMFEKSDGQYYLLAGAILLAGFWRLEDKFGMPLSEIHTSGDVPQFKEKLEKGMINFFKRVQPDKAVLRNNYFIQVDDELAWSSSIGGEDEDGIGWFTAEKNKAIQNHWFRSERQSLRRLPRSGGVVFTIRTYFHPITEICEEPYVPGRLASAIRSWGEDVSKYKGKERYQDVLLQYLDLKHHEQVLSGLDLEREDAVRAYPN</sequence>
<dbReference type="InterPro" id="IPR021848">
    <property type="entry name" value="HODM_asu-like"/>
</dbReference>
<dbReference type="Proteomes" id="UP000250140">
    <property type="component" value="Unassembled WGS sequence"/>
</dbReference>
<dbReference type="AlphaFoldDB" id="A0A8E2ETU9"/>
<keyword evidence="9 10" id="KW-0472">Membrane</keyword>
<dbReference type="EMBL" id="KV750434">
    <property type="protein sequence ID" value="OCL04782.1"/>
    <property type="molecule type" value="Genomic_DNA"/>
</dbReference>
<feature type="transmembrane region" description="Helical" evidence="10">
    <location>
        <begin position="271"/>
        <end position="292"/>
    </location>
</feature>
<evidence type="ECO:0000256" key="5">
    <source>
        <dbReference type="ARBA" id="ARBA00022679"/>
    </source>
</evidence>
<feature type="transmembrane region" description="Helical" evidence="10">
    <location>
        <begin position="139"/>
        <end position="157"/>
    </location>
</feature>
<feature type="transmembrane region" description="Helical" evidence="10">
    <location>
        <begin position="336"/>
        <end position="355"/>
    </location>
</feature>
<evidence type="ECO:0000256" key="9">
    <source>
        <dbReference type="ARBA" id="ARBA00023136"/>
    </source>
</evidence>
<keyword evidence="4 10" id="KW-0328">Glycosyltransferase</keyword>
<feature type="non-terminal residue" evidence="11">
    <location>
        <position position="1"/>
    </location>
</feature>
<feature type="transmembrane region" description="Helical" evidence="10">
    <location>
        <begin position="169"/>
        <end position="192"/>
    </location>
</feature>
<dbReference type="EC" id="2.4.1.-" evidence="10"/>
<keyword evidence="7 10" id="KW-0256">Endoplasmic reticulum</keyword>
<evidence type="ECO:0000313" key="11">
    <source>
        <dbReference type="EMBL" id="OCL04782.1"/>
    </source>
</evidence>
<evidence type="ECO:0000256" key="1">
    <source>
        <dbReference type="ARBA" id="ARBA00004477"/>
    </source>
</evidence>
<proteinExistence type="inferred from homology"/>
<evidence type="ECO:0000256" key="3">
    <source>
        <dbReference type="ARBA" id="ARBA00007063"/>
    </source>
</evidence>
<keyword evidence="5 11" id="KW-0808">Transferase</keyword>
<dbReference type="GO" id="GO:0000026">
    <property type="term" value="F:alpha-1,2-mannosyltransferase activity"/>
    <property type="evidence" value="ECO:0007669"/>
    <property type="project" value="TreeGrafter"/>
</dbReference>
<evidence type="ECO:0000313" key="12">
    <source>
        <dbReference type="Proteomes" id="UP000250140"/>
    </source>
</evidence>
<organism evidence="11 12">
    <name type="scientific">Glonium stellatum</name>
    <dbReference type="NCBI Taxonomy" id="574774"/>
    <lineage>
        <taxon>Eukaryota</taxon>
        <taxon>Fungi</taxon>
        <taxon>Dikarya</taxon>
        <taxon>Ascomycota</taxon>
        <taxon>Pezizomycotina</taxon>
        <taxon>Dothideomycetes</taxon>
        <taxon>Pleosporomycetidae</taxon>
        <taxon>Gloniales</taxon>
        <taxon>Gloniaceae</taxon>
        <taxon>Glonium</taxon>
    </lineage>
</organism>
<dbReference type="GO" id="GO:0006487">
    <property type="term" value="P:protein N-linked glycosylation"/>
    <property type="evidence" value="ECO:0007669"/>
    <property type="project" value="TreeGrafter"/>
</dbReference>
<dbReference type="PANTHER" id="PTHR22760:SF2">
    <property type="entry name" value="ALPHA-1,2-MANNOSYLTRANSFERASE ALG9"/>
    <property type="match status" value="1"/>
</dbReference>
<evidence type="ECO:0000256" key="7">
    <source>
        <dbReference type="ARBA" id="ARBA00022824"/>
    </source>
</evidence>
<feature type="transmembrane region" description="Helical" evidence="10">
    <location>
        <begin position="375"/>
        <end position="398"/>
    </location>
</feature>
<dbReference type="GO" id="GO:0005789">
    <property type="term" value="C:endoplasmic reticulum membrane"/>
    <property type="evidence" value="ECO:0007669"/>
    <property type="project" value="UniProtKB-SubCell"/>
</dbReference>
<feature type="transmembrane region" description="Helical" evidence="10">
    <location>
        <begin position="88"/>
        <end position="107"/>
    </location>
</feature>
<comment type="subcellular location">
    <subcellularLocation>
        <location evidence="1 10">Endoplasmic reticulum membrane</location>
        <topology evidence="1 10">Multi-pass membrane protein</topology>
    </subcellularLocation>
</comment>